<feature type="compositionally biased region" description="Basic and acidic residues" evidence="1">
    <location>
        <begin position="40"/>
        <end position="50"/>
    </location>
</feature>
<feature type="signal peptide" evidence="2">
    <location>
        <begin position="1"/>
        <end position="19"/>
    </location>
</feature>
<gene>
    <name evidence="4" type="ORF">PCOR1329_LOCUS66438</name>
</gene>
<evidence type="ECO:0000256" key="1">
    <source>
        <dbReference type="SAM" id="MobiDB-lite"/>
    </source>
</evidence>
<name>A0ABN9WFD0_9DINO</name>
<feature type="chain" id="PRO_5046142294" description="DAD domain-containing protein" evidence="2">
    <location>
        <begin position="20"/>
        <end position="614"/>
    </location>
</feature>
<dbReference type="InterPro" id="IPR014767">
    <property type="entry name" value="DAD_dom"/>
</dbReference>
<protein>
    <recommendedName>
        <fullName evidence="3">DAD domain-containing protein</fullName>
    </recommendedName>
</protein>
<feature type="region of interest" description="Disordered" evidence="1">
    <location>
        <begin position="556"/>
        <end position="591"/>
    </location>
</feature>
<comment type="caution">
    <text evidence="4">The sequence shown here is derived from an EMBL/GenBank/DDBJ whole genome shotgun (WGS) entry which is preliminary data.</text>
</comment>
<keyword evidence="2" id="KW-0732">Signal</keyword>
<dbReference type="EMBL" id="CAUYUJ010018560">
    <property type="protein sequence ID" value="CAK0884501.1"/>
    <property type="molecule type" value="Genomic_DNA"/>
</dbReference>
<feature type="region of interest" description="Disordered" evidence="1">
    <location>
        <begin position="32"/>
        <end position="51"/>
    </location>
</feature>
<feature type="domain" description="DAD" evidence="3">
    <location>
        <begin position="545"/>
        <end position="576"/>
    </location>
</feature>
<evidence type="ECO:0000313" key="5">
    <source>
        <dbReference type="Proteomes" id="UP001189429"/>
    </source>
</evidence>
<keyword evidence="5" id="KW-1185">Reference proteome</keyword>
<dbReference type="Proteomes" id="UP001189429">
    <property type="component" value="Unassembled WGS sequence"/>
</dbReference>
<reference evidence="4" key="1">
    <citation type="submission" date="2023-10" db="EMBL/GenBank/DDBJ databases">
        <authorList>
            <person name="Chen Y."/>
            <person name="Shah S."/>
            <person name="Dougan E. K."/>
            <person name="Thang M."/>
            <person name="Chan C."/>
        </authorList>
    </citation>
    <scope>NUCLEOTIDE SEQUENCE [LARGE SCALE GENOMIC DNA]</scope>
</reference>
<evidence type="ECO:0000313" key="4">
    <source>
        <dbReference type="EMBL" id="CAK0884501.1"/>
    </source>
</evidence>
<sequence length="614" mass="67135">MARLAFLGAACLLSAPAHGLGIQSHSHGLWPWSHRPAKPARKEAAPKAEEQPAAQLQEQVAAAPVQLQQSSGSAAAQLNRSSEAKKEAVVVDEAGNRMLHRWVKTGPAEAQEVKSLFQNDTWVQEKLHKSCGKGNTTCAVVEVDKMLCEALELAGFEGWISGSLTQLEGILNATMNRSSKQFGVDTAFRSALFRFARDTSWPASSRDDGSAFPRLVTKALASAQIKGLVNQTCSGIEYDEERLACRKHAPRALFCQALTQTAARMKDSDELVPKLVQATKLRGDAEEIILSALYKGLPNVTKNILNMSMELSFDQWLRSGADADRTLRAKCIMGHAMKQYVEKKCADPLSDCGMQVYDSMICGALQRLGDTVATPDIEKGLYHAIDSDQINYDLITRRAFAAKFKAQPNHTRGPELDKMKDNADYQLAQMKKRLLANSTFQKLVSRTCVPLNRIRPSCWETTPTFLFCQALSTSASQLLGGAGVFKLMQSQKACTPGRSPAGSRSHGHGLALHASRQQHCLLVPRGASAKKDAPYLRGVAAQRPGPRGRGAVDRLLARTKEGPQARGPGRARRRPPRSPLRCGPCGRPPIRRSVVDFPIQQCRKYTPQHADTQG</sequence>
<proteinExistence type="predicted"/>
<organism evidence="4 5">
    <name type="scientific">Prorocentrum cordatum</name>
    <dbReference type="NCBI Taxonomy" id="2364126"/>
    <lineage>
        <taxon>Eukaryota</taxon>
        <taxon>Sar</taxon>
        <taxon>Alveolata</taxon>
        <taxon>Dinophyceae</taxon>
        <taxon>Prorocentrales</taxon>
        <taxon>Prorocentraceae</taxon>
        <taxon>Prorocentrum</taxon>
    </lineage>
</organism>
<accession>A0ABN9WFD0</accession>
<evidence type="ECO:0000259" key="3">
    <source>
        <dbReference type="PROSITE" id="PS51231"/>
    </source>
</evidence>
<evidence type="ECO:0000256" key="2">
    <source>
        <dbReference type="SAM" id="SignalP"/>
    </source>
</evidence>
<dbReference type="PROSITE" id="PS51231">
    <property type="entry name" value="DAD"/>
    <property type="match status" value="1"/>
</dbReference>